<dbReference type="EMBL" id="NBIV01000280">
    <property type="protein sequence ID" value="PXF40582.1"/>
    <property type="molecule type" value="Genomic_DNA"/>
</dbReference>
<protein>
    <submittedName>
        <fullName evidence="1">Uncharacterized protein</fullName>
    </submittedName>
</protein>
<dbReference type="AlphaFoldDB" id="A0A2V3IEV3"/>
<gene>
    <name evidence="1" type="ORF">BWQ96_09686</name>
</gene>
<accession>A0A2V3IEV3</accession>
<keyword evidence="2" id="KW-1185">Reference proteome</keyword>
<evidence type="ECO:0000313" key="2">
    <source>
        <dbReference type="Proteomes" id="UP000247409"/>
    </source>
</evidence>
<evidence type="ECO:0000313" key="1">
    <source>
        <dbReference type="EMBL" id="PXF40582.1"/>
    </source>
</evidence>
<reference evidence="1 2" key="1">
    <citation type="journal article" date="2018" name="Mol. Biol. Evol.">
        <title>Analysis of the draft genome of the red seaweed Gracilariopsis chorda provides insights into genome size evolution in Rhodophyta.</title>
        <authorList>
            <person name="Lee J."/>
            <person name="Yang E.C."/>
            <person name="Graf L."/>
            <person name="Yang J.H."/>
            <person name="Qiu H."/>
            <person name="Zel Zion U."/>
            <person name="Chan C.X."/>
            <person name="Stephens T.G."/>
            <person name="Weber A.P.M."/>
            <person name="Boo G.H."/>
            <person name="Boo S.M."/>
            <person name="Kim K.M."/>
            <person name="Shin Y."/>
            <person name="Jung M."/>
            <person name="Lee S.J."/>
            <person name="Yim H.S."/>
            <person name="Lee J.H."/>
            <person name="Bhattacharya D."/>
            <person name="Yoon H.S."/>
        </authorList>
    </citation>
    <scope>NUCLEOTIDE SEQUENCE [LARGE SCALE GENOMIC DNA]</scope>
    <source>
        <strain evidence="1 2">SKKU-2015</strain>
        <tissue evidence="1">Whole body</tissue>
    </source>
</reference>
<proteinExistence type="predicted"/>
<name>A0A2V3IEV3_9FLOR</name>
<organism evidence="1 2">
    <name type="scientific">Gracilariopsis chorda</name>
    <dbReference type="NCBI Taxonomy" id="448386"/>
    <lineage>
        <taxon>Eukaryota</taxon>
        <taxon>Rhodophyta</taxon>
        <taxon>Florideophyceae</taxon>
        <taxon>Rhodymeniophycidae</taxon>
        <taxon>Gracilariales</taxon>
        <taxon>Gracilariaceae</taxon>
        <taxon>Gracilariopsis</taxon>
    </lineage>
</organism>
<sequence>MEFAPVRMVSLPWEHVLVSVVTEQVKQIGWFNLTAVEVESLVTAVLLNFLCFLESSGSLSCSGQSSFMGKLSSERCCCFEAVGNAEIVEVLSATGVFYGEVQLRVSCLSW</sequence>
<comment type="caution">
    <text evidence="1">The sequence shown here is derived from an EMBL/GenBank/DDBJ whole genome shotgun (WGS) entry which is preliminary data.</text>
</comment>
<dbReference type="Proteomes" id="UP000247409">
    <property type="component" value="Unassembled WGS sequence"/>
</dbReference>